<comment type="caution">
    <text evidence="2">The sequence shown here is derived from an EMBL/GenBank/DDBJ whole genome shotgun (WGS) entry which is preliminary data.</text>
</comment>
<evidence type="ECO:0000256" key="1">
    <source>
        <dbReference type="SAM" id="MobiDB-lite"/>
    </source>
</evidence>
<dbReference type="GO" id="GO:0005675">
    <property type="term" value="C:transcription factor TFIIH holo complex"/>
    <property type="evidence" value="ECO:0007669"/>
    <property type="project" value="TreeGrafter"/>
</dbReference>
<dbReference type="PANTHER" id="PTHR37781">
    <property type="entry name" value="TFIIH COMPLEX SUBUNIT"/>
    <property type="match status" value="1"/>
</dbReference>
<evidence type="ECO:0000313" key="3">
    <source>
        <dbReference type="Proteomes" id="UP001149954"/>
    </source>
</evidence>
<feature type="compositionally biased region" description="Acidic residues" evidence="1">
    <location>
        <begin position="10"/>
        <end position="22"/>
    </location>
</feature>
<feature type="region of interest" description="Disordered" evidence="1">
    <location>
        <begin position="1"/>
        <end position="52"/>
    </location>
</feature>
<dbReference type="OrthoDB" id="2567806at2759"/>
<accession>A0A9W9XNL1</accession>
<dbReference type="Proteomes" id="UP001149954">
    <property type="component" value="Unassembled WGS sequence"/>
</dbReference>
<reference evidence="2" key="1">
    <citation type="submission" date="2022-12" db="EMBL/GenBank/DDBJ databases">
        <authorList>
            <person name="Petersen C."/>
        </authorList>
    </citation>
    <scope>NUCLEOTIDE SEQUENCE</scope>
    <source>
        <strain evidence="2">IBT 29495</strain>
    </source>
</reference>
<protein>
    <submittedName>
        <fullName evidence="2">Uncharacterized protein</fullName>
    </submittedName>
</protein>
<dbReference type="InterPro" id="IPR031349">
    <property type="entry name" value="Tfb6"/>
</dbReference>
<gene>
    <name evidence="2" type="ORF">N7463_008304</name>
</gene>
<feature type="compositionally biased region" description="Acidic residues" evidence="1">
    <location>
        <begin position="243"/>
        <end position="253"/>
    </location>
</feature>
<feature type="region of interest" description="Disordered" evidence="1">
    <location>
        <begin position="232"/>
        <end position="253"/>
    </location>
</feature>
<dbReference type="AlphaFoldDB" id="A0A9W9XNL1"/>
<dbReference type="PANTHER" id="PTHR37781:SF1">
    <property type="entry name" value="ADR380WP"/>
    <property type="match status" value="1"/>
</dbReference>
<reference evidence="2" key="2">
    <citation type="journal article" date="2023" name="IMA Fungus">
        <title>Comparative genomic study of the Penicillium genus elucidates a diverse pangenome and 15 lateral gene transfer events.</title>
        <authorList>
            <person name="Petersen C."/>
            <person name="Sorensen T."/>
            <person name="Nielsen M.R."/>
            <person name="Sondergaard T.E."/>
            <person name="Sorensen J.L."/>
            <person name="Fitzpatrick D.A."/>
            <person name="Frisvad J.C."/>
            <person name="Nielsen K.L."/>
        </authorList>
    </citation>
    <scope>NUCLEOTIDE SEQUENCE</scope>
    <source>
        <strain evidence="2">IBT 29495</strain>
    </source>
</reference>
<name>A0A9W9XNL1_9EURO</name>
<dbReference type="EMBL" id="JAPWDS010000005">
    <property type="protein sequence ID" value="KAJ5496317.1"/>
    <property type="molecule type" value="Genomic_DNA"/>
</dbReference>
<organism evidence="2 3">
    <name type="scientific">Penicillium fimorum</name>
    <dbReference type="NCBI Taxonomy" id="1882269"/>
    <lineage>
        <taxon>Eukaryota</taxon>
        <taxon>Fungi</taxon>
        <taxon>Dikarya</taxon>
        <taxon>Ascomycota</taxon>
        <taxon>Pezizomycotina</taxon>
        <taxon>Eurotiomycetes</taxon>
        <taxon>Eurotiomycetidae</taxon>
        <taxon>Eurotiales</taxon>
        <taxon>Aspergillaceae</taxon>
        <taxon>Penicillium</taxon>
    </lineage>
</organism>
<evidence type="ECO:0000313" key="2">
    <source>
        <dbReference type="EMBL" id="KAJ5496317.1"/>
    </source>
</evidence>
<keyword evidence="3" id="KW-1185">Reference proteome</keyword>
<sequence length="290" mass="31712">MPPASIQNDQDTDSDSDVEFEDVPISLPSRPRNREDAGIHTGIPITIPSPQPQWTPTLLLPQQRSQPISSGSEEEIQIRGQISTGIERVTYRKMKSDMGMDAPDTPVSERRYESFKELAAQVESLIDTLWASATPAIQTEALITLAGLTQTSLPAFPFDAPPTLNILHKFDCVFAALCTGTHPLTGAVLPGAQPGQSLATETQKVRIRSLAERTRYQVFSCLAKSDERVDAATASNGNANGYGEDEDEDSGDEVDEPWMLEATRVYEKSLMLLAEQDPDVEGGMDEFNCL</sequence>
<proteinExistence type="predicted"/>
<dbReference type="Pfam" id="PF17110">
    <property type="entry name" value="TFB6"/>
    <property type="match status" value="1"/>
</dbReference>